<name>A0A317WM26_9EURO</name>
<dbReference type="RefSeq" id="XP_025400620.1">
    <property type="nucleotide sequence ID" value="XM_025538721.1"/>
</dbReference>
<feature type="region of interest" description="Disordered" evidence="1">
    <location>
        <begin position="114"/>
        <end position="181"/>
    </location>
</feature>
<dbReference type="GeneID" id="37060958"/>
<dbReference type="VEuPathDB" id="FungiDB:BO70DRAFT_220496"/>
<feature type="compositionally biased region" description="Basic residues" evidence="1">
    <location>
        <begin position="131"/>
        <end position="145"/>
    </location>
</feature>
<dbReference type="AlphaFoldDB" id="A0A317WM26"/>
<proteinExistence type="predicted"/>
<keyword evidence="3" id="KW-1185">Reference proteome</keyword>
<evidence type="ECO:0000313" key="2">
    <source>
        <dbReference type="EMBL" id="PWY86068.1"/>
    </source>
</evidence>
<evidence type="ECO:0000256" key="1">
    <source>
        <dbReference type="SAM" id="MobiDB-lite"/>
    </source>
</evidence>
<gene>
    <name evidence="2" type="ORF">BO70DRAFT_220496</name>
</gene>
<sequence>MSLWNHEIIDYSMGTITMETHEKQPSVQEFKSRLSGAVDIGEKPEDEKTCETQTVKHAKKMGQDQWFPRPRRVRMTTRPDAHRSFPPLPCPGRAENNADRLRRVMRVLPYIVPLRPSSGLPFDPSTEQERKKKKKKKKREPRTHVRGSSCSSRQQHEPPWLVPGHGCLGVFPDDQQHRRGG</sequence>
<dbReference type="Proteomes" id="UP000247233">
    <property type="component" value="Unassembled WGS sequence"/>
</dbReference>
<reference evidence="2 3" key="1">
    <citation type="submission" date="2016-12" db="EMBL/GenBank/DDBJ databases">
        <title>The genomes of Aspergillus section Nigri reveals drivers in fungal speciation.</title>
        <authorList>
            <consortium name="DOE Joint Genome Institute"/>
            <person name="Vesth T.C."/>
            <person name="Nybo J."/>
            <person name="Theobald S."/>
            <person name="Brandl J."/>
            <person name="Frisvad J.C."/>
            <person name="Nielsen K.F."/>
            <person name="Lyhne E.K."/>
            <person name="Kogle M.E."/>
            <person name="Kuo A."/>
            <person name="Riley R."/>
            <person name="Clum A."/>
            <person name="Nolan M."/>
            <person name="Lipzen A."/>
            <person name="Salamov A."/>
            <person name="Henrissat B."/>
            <person name="Wiebenga A."/>
            <person name="De Vries R.P."/>
            <person name="Grigoriev I.V."/>
            <person name="Mortensen U.H."/>
            <person name="Andersen M.R."/>
            <person name="Baker S.E."/>
        </authorList>
    </citation>
    <scope>NUCLEOTIDE SEQUENCE [LARGE SCALE GENOMIC DNA]</scope>
    <source>
        <strain evidence="2 3">CBS 117.55</strain>
    </source>
</reference>
<organism evidence="2 3">
    <name type="scientific">Aspergillus heteromorphus CBS 117.55</name>
    <dbReference type="NCBI Taxonomy" id="1448321"/>
    <lineage>
        <taxon>Eukaryota</taxon>
        <taxon>Fungi</taxon>
        <taxon>Dikarya</taxon>
        <taxon>Ascomycota</taxon>
        <taxon>Pezizomycotina</taxon>
        <taxon>Eurotiomycetes</taxon>
        <taxon>Eurotiomycetidae</taxon>
        <taxon>Eurotiales</taxon>
        <taxon>Aspergillaceae</taxon>
        <taxon>Aspergillus</taxon>
        <taxon>Aspergillus subgen. Circumdati</taxon>
    </lineage>
</organism>
<evidence type="ECO:0000313" key="3">
    <source>
        <dbReference type="Proteomes" id="UP000247233"/>
    </source>
</evidence>
<accession>A0A317WM26</accession>
<comment type="caution">
    <text evidence="2">The sequence shown here is derived from an EMBL/GenBank/DDBJ whole genome shotgun (WGS) entry which is preliminary data.</text>
</comment>
<dbReference type="EMBL" id="MSFL01000008">
    <property type="protein sequence ID" value="PWY86068.1"/>
    <property type="molecule type" value="Genomic_DNA"/>
</dbReference>
<protein>
    <submittedName>
        <fullName evidence="2">Uncharacterized protein</fullName>
    </submittedName>
</protein>